<dbReference type="InterPro" id="IPR050386">
    <property type="entry name" value="Glycosyl_hydrolase_5"/>
</dbReference>
<dbReference type="PANTHER" id="PTHR31297:SF41">
    <property type="entry name" value="ENDOGLUCANASE, PUTATIVE (AFU_ORTHOLOGUE AFUA_5G01830)-RELATED"/>
    <property type="match status" value="1"/>
</dbReference>
<proteinExistence type="inferred from homology"/>
<dbReference type="InterPro" id="IPR001547">
    <property type="entry name" value="Glyco_hydro_5"/>
</dbReference>
<accession>A0A2S5A0T4</accession>
<organism evidence="10 11">
    <name type="scientific">Solitalea longa</name>
    <dbReference type="NCBI Taxonomy" id="2079460"/>
    <lineage>
        <taxon>Bacteria</taxon>
        <taxon>Pseudomonadati</taxon>
        <taxon>Bacteroidota</taxon>
        <taxon>Sphingobacteriia</taxon>
        <taxon>Sphingobacteriales</taxon>
        <taxon>Sphingobacteriaceae</taxon>
        <taxon>Solitalea</taxon>
    </lineage>
</organism>
<name>A0A2S5A0T4_9SPHI</name>
<dbReference type="Pfam" id="PF00150">
    <property type="entry name" value="Cellulase"/>
    <property type="match status" value="1"/>
</dbReference>
<evidence type="ECO:0000256" key="5">
    <source>
        <dbReference type="ARBA" id="ARBA00023277"/>
    </source>
</evidence>
<dbReference type="Proteomes" id="UP000236893">
    <property type="component" value="Unassembled WGS sequence"/>
</dbReference>
<dbReference type="Pfam" id="PF03422">
    <property type="entry name" value="CBM_6"/>
    <property type="match status" value="1"/>
</dbReference>
<comment type="similarity">
    <text evidence="1 8">Belongs to the glycosyl hydrolase 5 (cellulase A) family.</text>
</comment>
<dbReference type="PROSITE" id="PS51175">
    <property type="entry name" value="CBM6"/>
    <property type="match status" value="1"/>
</dbReference>
<dbReference type="GO" id="GO:0030246">
    <property type="term" value="F:carbohydrate binding"/>
    <property type="evidence" value="ECO:0007669"/>
    <property type="project" value="InterPro"/>
</dbReference>
<keyword evidence="5" id="KW-0119">Carbohydrate metabolism</keyword>
<dbReference type="GO" id="GO:0009986">
    <property type="term" value="C:cell surface"/>
    <property type="evidence" value="ECO:0007669"/>
    <property type="project" value="TreeGrafter"/>
</dbReference>
<keyword evidence="2" id="KW-0732">Signal</keyword>
<dbReference type="SUPFAM" id="SSF51445">
    <property type="entry name" value="(Trans)glycosidases"/>
    <property type="match status" value="1"/>
</dbReference>
<evidence type="ECO:0000256" key="8">
    <source>
        <dbReference type="RuleBase" id="RU361153"/>
    </source>
</evidence>
<dbReference type="InterPro" id="IPR006584">
    <property type="entry name" value="Cellulose-bd_IV"/>
</dbReference>
<dbReference type="OrthoDB" id="9800955at2"/>
<keyword evidence="11" id="KW-1185">Reference proteome</keyword>
<dbReference type="PANTHER" id="PTHR31297">
    <property type="entry name" value="GLUCAN ENDO-1,6-BETA-GLUCOSIDASE B"/>
    <property type="match status" value="1"/>
</dbReference>
<protein>
    <submittedName>
        <fullName evidence="10">Glycosyl hydrolase family 5</fullName>
    </submittedName>
</protein>
<evidence type="ECO:0000256" key="1">
    <source>
        <dbReference type="ARBA" id="ARBA00005641"/>
    </source>
</evidence>
<keyword evidence="4" id="KW-0136">Cellulose degradation</keyword>
<dbReference type="InterPro" id="IPR005084">
    <property type="entry name" value="CBM6"/>
</dbReference>
<evidence type="ECO:0000256" key="2">
    <source>
        <dbReference type="ARBA" id="ARBA00022729"/>
    </source>
</evidence>
<dbReference type="Gene3D" id="2.60.120.260">
    <property type="entry name" value="Galactose-binding domain-like"/>
    <property type="match status" value="1"/>
</dbReference>
<dbReference type="AlphaFoldDB" id="A0A2S5A0T4"/>
<dbReference type="GO" id="GO:0008422">
    <property type="term" value="F:beta-glucosidase activity"/>
    <property type="evidence" value="ECO:0007669"/>
    <property type="project" value="TreeGrafter"/>
</dbReference>
<dbReference type="InterPro" id="IPR008979">
    <property type="entry name" value="Galactose-bd-like_sf"/>
</dbReference>
<dbReference type="GO" id="GO:0030245">
    <property type="term" value="P:cellulose catabolic process"/>
    <property type="evidence" value="ECO:0007669"/>
    <property type="project" value="UniProtKB-KW"/>
</dbReference>
<evidence type="ECO:0000256" key="4">
    <source>
        <dbReference type="ARBA" id="ARBA00023001"/>
    </source>
</evidence>
<comment type="caution">
    <text evidence="10">The sequence shown here is derived from an EMBL/GenBank/DDBJ whole genome shotgun (WGS) entry which is preliminary data.</text>
</comment>
<sequence length="573" mass="64967">MIGFMLFFMPFAVAGQGFLKTQGKLIVNEKGKKVILRGMGLGGWMLQEGYMFKLGTIGQQYKIRDSIQALIGKVKTDEFYTKWLNDHTSKKDIDSLAAWGFNSVRLPMHYNLYTLPVEKEPVAGQNTWLETGFALTDSLLNWCKANHLYLILDLHAAPGGQGNDLAISDRDPAKPSIWESEANRLKTVALWKKLAQRYANEPYIGGYDIINEPNWGFTYPKDRIGNQEKENKPLRQLMMDITKAIREVDSKHIIIIEGNAFGNNYHGVMPLWDDNMAVSFHKYGNFNDQPSIQGFLDLQKANNMPLWMGESGENSNTWYTQLISMVEANDIGWAWWQLKKMGSNNPMEIKITPGYQQLVDYWTGKGEKPSAAEAQATLDELAENLKIENNVYHKDVIDAMFRQVQSIETIPFKKHLIKQNTIINAVDYDLGRQRYAYYDADSASYHYTPGVNTVGNKGRIYRNDGVDIQKEGEDHFVFKIEDGEWLQYTINVADGGKYSLNLLVSADSTAGKISVFVNDEPKAVTIEVPVKGEAGKWQEIKSAGISLKSGLNKLKIKFDKGGFYFKSFRFAKI</sequence>
<evidence type="ECO:0000259" key="9">
    <source>
        <dbReference type="PROSITE" id="PS51175"/>
    </source>
</evidence>
<dbReference type="CDD" id="cd04080">
    <property type="entry name" value="CBM6_cellulase-like"/>
    <property type="match status" value="1"/>
</dbReference>
<reference evidence="10 11" key="1">
    <citation type="submission" date="2018-01" db="EMBL/GenBank/DDBJ databases">
        <authorList>
            <person name="Gaut B.S."/>
            <person name="Morton B.R."/>
            <person name="Clegg M.T."/>
            <person name="Duvall M.R."/>
        </authorList>
    </citation>
    <scope>NUCLEOTIDE SEQUENCE [LARGE SCALE GENOMIC DNA]</scope>
    <source>
        <strain evidence="10 11">HR-AV</strain>
    </source>
</reference>
<keyword evidence="6 8" id="KW-0326">Glycosidase</keyword>
<evidence type="ECO:0000313" key="11">
    <source>
        <dbReference type="Proteomes" id="UP000236893"/>
    </source>
</evidence>
<dbReference type="SUPFAM" id="SSF49785">
    <property type="entry name" value="Galactose-binding domain-like"/>
    <property type="match status" value="1"/>
</dbReference>
<evidence type="ECO:0000256" key="7">
    <source>
        <dbReference type="ARBA" id="ARBA00023326"/>
    </source>
</evidence>
<dbReference type="Gene3D" id="3.20.20.80">
    <property type="entry name" value="Glycosidases"/>
    <property type="match status" value="1"/>
</dbReference>
<feature type="domain" description="CBM6" evidence="9">
    <location>
        <begin position="436"/>
        <end position="571"/>
    </location>
</feature>
<dbReference type="EMBL" id="PQVF01000008">
    <property type="protein sequence ID" value="POY36144.1"/>
    <property type="molecule type" value="Genomic_DNA"/>
</dbReference>
<dbReference type="SMART" id="SM00606">
    <property type="entry name" value="CBD_IV"/>
    <property type="match status" value="1"/>
</dbReference>
<evidence type="ECO:0000256" key="3">
    <source>
        <dbReference type="ARBA" id="ARBA00022801"/>
    </source>
</evidence>
<evidence type="ECO:0000256" key="6">
    <source>
        <dbReference type="ARBA" id="ARBA00023295"/>
    </source>
</evidence>
<keyword evidence="7" id="KW-0624">Polysaccharide degradation</keyword>
<gene>
    <name evidence="10" type="ORF">C3K47_12065</name>
</gene>
<evidence type="ECO:0000313" key="10">
    <source>
        <dbReference type="EMBL" id="POY36144.1"/>
    </source>
</evidence>
<dbReference type="GO" id="GO:0005576">
    <property type="term" value="C:extracellular region"/>
    <property type="evidence" value="ECO:0007669"/>
    <property type="project" value="TreeGrafter"/>
</dbReference>
<keyword evidence="3 8" id="KW-0378">Hydrolase</keyword>
<dbReference type="InterPro" id="IPR017853">
    <property type="entry name" value="GH"/>
</dbReference>